<feature type="domain" description="Amidohydrolase-related" evidence="3">
    <location>
        <begin position="76"/>
        <end position="417"/>
    </location>
</feature>
<reference evidence="4 5" key="1">
    <citation type="submission" date="2019-02" db="EMBL/GenBank/DDBJ databases">
        <title>Deep-cultivation of Planctomycetes and their phenomic and genomic characterization uncovers novel biology.</title>
        <authorList>
            <person name="Wiegand S."/>
            <person name="Jogler M."/>
            <person name="Boedeker C."/>
            <person name="Pinto D."/>
            <person name="Vollmers J."/>
            <person name="Rivas-Marin E."/>
            <person name="Kohn T."/>
            <person name="Peeters S.H."/>
            <person name="Heuer A."/>
            <person name="Rast P."/>
            <person name="Oberbeckmann S."/>
            <person name="Bunk B."/>
            <person name="Jeske O."/>
            <person name="Meyerdierks A."/>
            <person name="Storesund J.E."/>
            <person name="Kallscheuer N."/>
            <person name="Luecker S."/>
            <person name="Lage O.M."/>
            <person name="Pohl T."/>
            <person name="Merkel B.J."/>
            <person name="Hornburger P."/>
            <person name="Mueller R.-W."/>
            <person name="Bruemmer F."/>
            <person name="Labrenz M."/>
            <person name="Spormann A.M."/>
            <person name="Op den Camp H."/>
            <person name="Overmann J."/>
            <person name="Amann R."/>
            <person name="Jetten M.S.M."/>
            <person name="Mascher T."/>
            <person name="Medema M.H."/>
            <person name="Devos D.P."/>
            <person name="Kaster A.-K."/>
            <person name="Ovreas L."/>
            <person name="Rohde M."/>
            <person name="Galperin M.Y."/>
            <person name="Jogler C."/>
        </authorList>
    </citation>
    <scope>NUCLEOTIDE SEQUENCE [LARGE SCALE GENOMIC DNA]</scope>
    <source>
        <strain evidence="4 5">ETA_A8</strain>
    </source>
</reference>
<gene>
    <name evidence="4" type="primary">nagA_1</name>
    <name evidence="4" type="ORF">ETAA8_10880</name>
</gene>
<protein>
    <submittedName>
        <fullName evidence="4">N-acetylglucosamine-6-phosphate deacetylase</fullName>
        <ecNumber evidence="4">3.5.1.25</ecNumber>
    </submittedName>
</protein>
<evidence type="ECO:0000259" key="3">
    <source>
        <dbReference type="Pfam" id="PF01979"/>
    </source>
</evidence>
<keyword evidence="2 4" id="KW-0378">Hydrolase</keyword>
<evidence type="ECO:0000313" key="4">
    <source>
        <dbReference type="EMBL" id="QDU26016.1"/>
    </source>
</evidence>
<dbReference type="Gene3D" id="3.20.20.140">
    <property type="entry name" value="Metal-dependent hydrolases"/>
    <property type="match status" value="1"/>
</dbReference>
<proteinExistence type="inferred from homology"/>
<dbReference type="PANTHER" id="PTHR11113">
    <property type="entry name" value="N-ACETYLGLUCOSAMINE-6-PHOSPHATE DEACETYLASE"/>
    <property type="match status" value="1"/>
</dbReference>
<dbReference type="SUPFAM" id="SSF51556">
    <property type="entry name" value="Metallo-dependent hydrolases"/>
    <property type="match status" value="1"/>
</dbReference>
<dbReference type="GO" id="GO:0006046">
    <property type="term" value="P:N-acetylglucosamine catabolic process"/>
    <property type="evidence" value="ECO:0007669"/>
    <property type="project" value="TreeGrafter"/>
</dbReference>
<evidence type="ECO:0000256" key="2">
    <source>
        <dbReference type="ARBA" id="ARBA00022801"/>
    </source>
</evidence>
<accession>A0A517Y726</accession>
<dbReference type="Proteomes" id="UP000315017">
    <property type="component" value="Chromosome"/>
</dbReference>
<comment type="similarity">
    <text evidence="1">Belongs to the metallo-dependent hydrolases superfamily. NagA family.</text>
</comment>
<dbReference type="Pfam" id="PF01979">
    <property type="entry name" value="Amidohydro_1"/>
    <property type="match status" value="1"/>
</dbReference>
<organism evidence="4 5">
    <name type="scientific">Anatilimnocola aggregata</name>
    <dbReference type="NCBI Taxonomy" id="2528021"/>
    <lineage>
        <taxon>Bacteria</taxon>
        <taxon>Pseudomonadati</taxon>
        <taxon>Planctomycetota</taxon>
        <taxon>Planctomycetia</taxon>
        <taxon>Pirellulales</taxon>
        <taxon>Pirellulaceae</taxon>
        <taxon>Anatilimnocola</taxon>
    </lineage>
</organism>
<keyword evidence="5" id="KW-1185">Reference proteome</keyword>
<dbReference type="InterPro" id="IPR032466">
    <property type="entry name" value="Metal_Hydrolase"/>
</dbReference>
<sequence length="430" mass="45941">MAQPAFQRYASLTPRQTTAINIPRPPKAVANMPTIVARRYDSLRPVEIAVKGRTIDSIIPARQVALNSLAAETLPIVAPGFVDLQINGYRGREFNDQQLTIEKVREVAMDMDAGGCTSFLATCTTDSQQVLANSFAVLARAIDQLPEVAARIPGFHCEGPWISPLDGPRGAHPIQHVRVPTLDEFKKFQDAARGKIKLLTISPEYAEAIPVIREAARMGVLVAIGHTNANSDQIAAAVDAGARLSTHLGNGAHPQIKRHPNYIWDQLAEDRLVASLIVDGHHLPPAVVKAMIRAKSPQRCILVSDVTSMGGMPPGTYATGLGDLEVLASGKLVVAGQRDILAGASLLLDTCVAQVMRFAGVNLATAVEMASTQPAALIGVTNHRLDVGCPANLVLFDEPTVGTTKLAVRGTMNSGDWCSSNAERKMQNAE</sequence>
<dbReference type="EMBL" id="CP036274">
    <property type="protein sequence ID" value="QDU26016.1"/>
    <property type="molecule type" value="Genomic_DNA"/>
</dbReference>
<dbReference type="GO" id="GO:0008448">
    <property type="term" value="F:N-acetylglucosamine-6-phosphate deacetylase activity"/>
    <property type="evidence" value="ECO:0007669"/>
    <property type="project" value="UniProtKB-EC"/>
</dbReference>
<evidence type="ECO:0000256" key="1">
    <source>
        <dbReference type="ARBA" id="ARBA00010716"/>
    </source>
</evidence>
<name>A0A517Y726_9BACT</name>
<evidence type="ECO:0000313" key="5">
    <source>
        <dbReference type="Proteomes" id="UP000315017"/>
    </source>
</evidence>
<dbReference type="InterPro" id="IPR006680">
    <property type="entry name" value="Amidohydro-rel"/>
</dbReference>
<dbReference type="PANTHER" id="PTHR11113:SF14">
    <property type="entry name" value="N-ACETYLGLUCOSAMINE-6-PHOSPHATE DEACETYLASE"/>
    <property type="match status" value="1"/>
</dbReference>
<dbReference type="KEGG" id="aagg:ETAA8_10880"/>
<dbReference type="AlphaFoldDB" id="A0A517Y726"/>
<dbReference type="EC" id="3.5.1.25" evidence="4"/>